<organism evidence="1 2">
    <name type="scientific">Acaulospora colombiana</name>
    <dbReference type="NCBI Taxonomy" id="27376"/>
    <lineage>
        <taxon>Eukaryota</taxon>
        <taxon>Fungi</taxon>
        <taxon>Fungi incertae sedis</taxon>
        <taxon>Mucoromycota</taxon>
        <taxon>Glomeromycotina</taxon>
        <taxon>Glomeromycetes</taxon>
        <taxon>Diversisporales</taxon>
        <taxon>Acaulosporaceae</taxon>
        <taxon>Acaulospora</taxon>
    </lineage>
</organism>
<feature type="non-terminal residue" evidence="1">
    <location>
        <position position="1"/>
    </location>
</feature>
<dbReference type="Proteomes" id="UP000789525">
    <property type="component" value="Unassembled WGS sequence"/>
</dbReference>
<comment type="caution">
    <text evidence="1">The sequence shown here is derived from an EMBL/GenBank/DDBJ whole genome shotgun (WGS) entry which is preliminary data.</text>
</comment>
<reference evidence="1" key="1">
    <citation type="submission" date="2021-06" db="EMBL/GenBank/DDBJ databases">
        <authorList>
            <person name="Kallberg Y."/>
            <person name="Tangrot J."/>
            <person name="Rosling A."/>
        </authorList>
    </citation>
    <scope>NUCLEOTIDE SEQUENCE</scope>
    <source>
        <strain evidence="1">CL356</strain>
    </source>
</reference>
<evidence type="ECO:0000313" key="1">
    <source>
        <dbReference type="EMBL" id="CAG8725590.1"/>
    </source>
</evidence>
<protein>
    <submittedName>
        <fullName evidence="1">180_t:CDS:1</fullName>
    </submittedName>
</protein>
<gene>
    <name evidence="1" type="ORF">ACOLOM_LOCUS11351</name>
</gene>
<sequence>WNIVEILSQPDKGPLDLCARQNAMVWDDLITIEIPGDSDQNEGENNQGVDIAGRGRGASKRNNSSVEGGNQDSNQATSRRSLSEDSSSARRSSLSTSAPATSSYSISNSSKQKWSERLNRVKEKFNLDNVGKKDKNNMEGKRTKQVIVERLEILNGSTPFFTWC</sequence>
<dbReference type="EMBL" id="CAJVPT010040509">
    <property type="protein sequence ID" value="CAG8725590.1"/>
    <property type="molecule type" value="Genomic_DNA"/>
</dbReference>
<name>A0ACA9PVN4_9GLOM</name>
<proteinExistence type="predicted"/>
<accession>A0ACA9PVN4</accession>
<keyword evidence="2" id="KW-1185">Reference proteome</keyword>
<evidence type="ECO:0000313" key="2">
    <source>
        <dbReference type="Proteomes" id="UP000789525"/>
    </source>
</evidence>